<keyword evidence="9 10" id="KW-0368">Histidine biosynthesis</keyword>
<keyword evidence="6 10" id="KW-0547">Nucleotide-binding</keyword>
<evidence type="ECO:0000256" key="4">
    <source>
        <dbReference type="ARBA" id="ARBA00022490"/>
    </source>
</evidence>
<gene>
    <name evidence="10 11" type="primary">hisE</name>
    <name evidence="11" type="ORF">ENQ20_10485</name>
</gene>
<evidence type="ECO:0000256" key="6">
    <source>
        <dbReference type="ARBA" id="ARBA00022741"/>
    </source>
</evidence>
<evidence type="ECO:0000256" key="3">
    <source>
        <dbReference type="ARBA" id="ARBA00005204"/>
    </source>
</evidence>
<dbReference type="GO" id="GO:0004636">
    <property type="term" value="F:phosphoribosyl-ATP diphosphatase activity"/>
    <property type="evidence" value="ECO:0007669"/>
    <property type="project" value="UniProtKB-UniRule"/>
</dbReference>
<proteinExistence type="inferred from homology"/>
<comment type="caution">
    <text evidence="11">The sequence shown here is derived from an EMBL/GenBank/DDBJ whole genome shotgun (WGS) entry which is preliminary data.</text>
</comment>
<dbReference type="AlphaFoldDB" id="A0A7C1JI01"/>
<evidence type="ECO:0000256" key="9">
    <source>
        <dbReference type="ARBA" id="ARBA00023102"/>
    </source>
</evidence>
<dbReference type="GO" id="GO:0005737">
    <property type="term" value="C:cytoplasm"/>
    <property type="evidence" value="ECO:0007669"/>
    <property type="project" value="UniProtKB-SubCell"/>
</dbReference>
<dbReference type="Gene3D" id="1.10.287.1080">
    <property type="entry name" value="MazG-like"/>
    <property type="match status" value="1"/>
</dbReference>
<comment type="pathway">
    <text evidence="3 10">Amino-acid biosynthesis; L-histidine biosynthesis; L-histidine from 5-phospho-alpha-D-ribose 1-diphosphate: step 2/9.</text>
</comment>
<comment type="similarity">
    <text evidence="10">Belongs to the PRA-PH family.</text>
</comment>
<evidence type="ECO:0000256" key="8">
    <source>
        <dbReference type="ARBA" id="ARBA00022840"/>
    </source>
</evidence>
<dbReference type="InterPro" id="IPR021130">
    <property type="entry name" value="PRib-ATP_PPHydrolase-like"/>
</dbReference>
<evidence type="ECO:0000256" key="1">
    <source>
        <dbReference type="ARBA" id="ARBA00001460"/>
    </source>
</evidence>
<evidence type="ECO:0000256" key="10">
    <source>
        <dbReference type="HAMAP-Rule" id="MF_01020"/>
    </source>
</evidence>
<protein>
    <recommendedName>
        <fullName evidence="10">Phosphoribosyl-ATP pyrophosphatase</fullName>
        <shortName evidence="10">PRA-PH</shortName>
        <ecNumber evidence="10">3.6.1.31</ecNumber>
    </recommendedName>
</protein>
<comment type="catalytic activity">
    <reaction evidence="1 10">
        <text>1-(5-phospho-beta-D-ribosyl)-ATP + H2O = 1-(5-phospho-beta-D-ribosyl)-5'-AMP + diphosphate + H(+)</text>
        <dbReference type="Rhea" id="RHEA:22828"/>
        <dbReference type="ChEBI" id="CHEBI:15377"/>
        <dbReference type="ChEBI" id="CHEBI:15378"/>
        <dbReference type="ChEBI" id="CHEBI:33019"/>
        <dbReference type="ChEBI" id="CHEBI:59457"/>
        <dbReference type="ChEBI" id="CHEBI:73183"/>
        <dbReference type="EC" id="3.6.1.31"/>
    </reaction>
</comment>
<dbReference type="EMBL" id="DSMG01000102">
    <property type="protein sequence ID" value="HDX31901.1"/>
    <property type="molecule type" value="Genomic_DNA"/>
</dbReference>
<dbReference type="HAMAP" id="MF_01020">
    <property type="entry name" value="HisE"/>
    <property type="match status" value="1"/>
</dbReference>
<dbReference type="NCBIfam" id="NF001611">
    <property type="entry name" value="PRK00400.1-3"/>
    <property type="match status" value="1"/>
</dbReference>
<dbReference type="EC" id="3.6.1.31" evidence="10"/>
<sequence length="100" mass="11411">MTEMEKNLMSTLATLAATIQDRRENPRAGSYTAALFAKGENEVLKKMGEEVIEVIIAAKDEGNERVIYELADFVYHTLVFLNMRGLRWEDVEAELARRFA</sequence>
<dbReference type="InterPro" id="IPR008179">
    <property type="entry name" value="HisE"/>
</dbReference>
<dbReference type="PANTHER" id="PTHR42945">
    <property type="entry name" value="HISTIDINE BIOSYNTHESIS BIFUNCTIONAL PROTEIN"/>
    <property type="match status" value="1"/>
</dbReference>
<evidence type="ECO:0000256" key="7">
    <source>
        <dbReference type="ARBA" id="ARBA00022801"/>
    </source>
</evidence>
<dbReference type="PANTHER" id="PTHR42945:SF9">
    <property type="entry name" value="HISTIDINE BIOSYNTHESIS BIFUNCTIONAL PROTEIN HISIE"/>
    <property type="match status" value="1"/>
</dbReference>
<dbReference type="NCBIfam" id="TIGR03188">
    <property type="entry name" value="histidine_hisI"/>
    <property type="match status" value="1"/>
</dbReference>
<dbReference type="GO" id="GO:0000105">
    <property type="term" value="P:L-histidine biosynthetic process"/>
    <property type="evidence" value="ECO:0007669"/>
    <property type="project" value="UniProtKB-UniRule"/>
</dbReference>
<dbReference type="UniPathway" id="UPA00031">
    <property type="reaction ID" value="UER00007"/>
</dbReference>
<organism evidence="11">
    <name type="scientific">Caldilinea aerophila</name>
    <dbReference type="NCBI Taxonomy" id="133453"/>
    <lineage>
        <taxon>Bacteria</taxon>
        <taxon>Bacillati</taxon>
        <taxon>Chloroflexota</taxon>
        <taxon>Caldilineae</taxon>
        <taxon>Caldilineales</taxon>
        <taxon>Caldilineaceae</taxon>
        <taxon>Caldilinea</taxon>
    </lineage>
</organism>
<keyword evidence="4 10" id="KW-0963">Cytoplasm</keyword>
<dbReference type="SUPFAM" id="SSF101386">
    <property type="entry name" value="all-alpha NTP pyrophosphatases"/>
    <property type="match status" value="1"/>
</dbReference>
<reference evidence="11" key="1">
    <citation type="journal article" date="2020" name="mSystems">
        <title>Genome- and Community-Level Interaction Insights into Carbon Utilization and Element Cycling Functions of Hydrothermarchaeota in Hydrothermal Sediment.</title>
        <authorList>
            <person name="Zhou Z."/>
            <person name="Liu Y."/>
            <person name="Xu W."/>
            <person name="Pan J."/>
            <person name="Luo Z.H."/>
            <person name="Li M."/>
        </authorList>
    </citation>
    <scope>NUCLEOTIDE SEQUENCE [LARGE SCALE GENOMIC DNA]</scope>
    <source>
        <strain evidence="11">SpSt-289</strain>
    </source>
</reference>
<evidence type="ECO:0000256" key="2">
    <source>
        <dbReference type="ARBA" id="ARBA00004496"/>
    </source>
</evidence>
<keyword evidence="5 10" id="KW-0028">Amino-acid biosynthesis</keyword>
<accession>A0A7C1JI01</accession>
<dbReference type="Pfam" id="PF01503">
    <property type="entry name" value="PRA-PH"/>
    <property type="match status" value="1"/>
</dbReference>
<keyword evidence="8 10" id="KW-0067">ATP-binding</keyword>
<dbReference type="GO" id="GO:0005524">
    <property type="term" value="F:ATP binding"/>
    <property type="evidence" value="ECO:0007669"/>
    <property type="project" value="UniProtKB-KW"/>
</dbReference>
<dbReference type="CDD" id="cd11534">
    <property type="entry name" value="NTP-PPase_HisIE_like"/>
    <property type="match status" value="1"/>
</dbReference>
<name>A0A7C1JI01_9CHLR</name>
<evidence type="ECO:0000313" key="11">
    <source>
        <dbReference type="EMBL" id="HDX31901.1"/>
    </source>
</evidence>
<keyword evidence="7 10" id="KW-0378">Hydrolase</keyword>
<evidence type="ECO:0000256" key="5">
    <source>
        <dbReference type="ARBA" id="ARBA00022605"/>
    </source>
</evidence>
<comment type="subcellular location">
    <subcellularLocation>
        <location evidence="2 10">Cytoplasm</location>
    </subcellularLocation>
</comment>